<keyword evidence="6" id="KW-1185">Reference proteome</keyword>
<evidence type="ECO:0000313" key="5">
    <source>
        <dbReference type="Proteomes" id="UP000036168"/>
    </source>
</evidence>
<comment type="caution">
    <text evidence="3">The sequence shown here is derived from an EMBL/GenBank/DDBJ whole genome shotgun (WGS) entry which is preliminary data.</text>
</comment>
<evidence type="ECO:0000259" key="2">
    <source>
        <dbReference type="Pfam" id="PF00561"/>
    </source>
</evidence>
<accession>A0A0J6EYD5</accession>
<dbReference type="PANTHER" id="PTHR32015:SF1">
    <property type="entry name" value="LIPASE"/>
    <property type="match status" value="1"/>
</dbReference>
<keyword evidence="1" id="KW-0732">Signal</keyword>
<accession>A0A0J6EMT1</accession>
<dbReference type="AlphaFoldDB" id="A0A0J6EMT1"/>
<dbReference type="SMR" id="A0A0J6EMT1"/>
<dbReference type="Pfam" id="PF00561">
    <property type="entry name" value="Abhydrolase_1"/>
    <property type="match status" value="1"/>
</dbReference>
<feature type="domain" description="AB hydrolase-1" evidence="2">
    <location>
        <begin position="34"/>
        <end position="139"/>
    </location>
</feature>
<dbReference type="SUPFAM" id="SSF53474">
    <property type="entry name" value="alpha/beta-Hydrolases"/>
    <property type="match status" value="1"/>
</dbReference>
<evidence type="ECO:0000313" key="3">
    <source>
        <dbReference type="EMBL" id="KRT95022.1"/>
    </source>
</evidence>
<sequence length="199" mass="21409">MRLYRFLSILFICMLSAVSMFAVQTSKASAESRNPVVMVHGIGGGSYNFMGIKTYLESQGWPRKDLYAIDFLDKTGNNRNNAPKLSEYVKNVLNETGAEKVDIVAHSMGGANTLYYIKNLGGGDKVEHVVTLGGANGLVTNSAPSGTKFTSIYSTSDFIVLNSLSKLDGAENIQISGLSHVALLFSSKVDALIKEGLTD</sequence>
<reference evidence="3 5" key="1">
    <citation type="journal article" date="2015" name="Int. J. Syst. Evol. Microbiol.">
        <title>Bacillus glycinifermentans sp. nov., isolated from fermented soybean paste.</title>
        <authorList>
            <person name="Kim S.J."/>
            <person name="Dunlap C.A."/>
            <person name="Kwon S.W."/>
            <person name="Rooney A.P."/>
        </authorList>
    </citation>
    <scope>NUCLEOTIDE SEQUENCE [LARGE SCALE GENOMIC DNA]</scope>
    <source>
        <strain evidence="3 5">GO-13</strain>
    </source>
</reference>
<reference evidence="3" key="2">
    <citation type="submission" date="2015-10" db="EMBL/GenBank/DDBJ databases">
        <authorList>
            <person name="Gilbert D.G."/>
        </authorList>
    </citation>
    <scope>NUCLEOTIDE SEQUENCE</scope>
    <source>
        <strain evidence="3">GO-13</strain>
    </source>
</reference>
<dbReference type="InterPro" id="IPR002918">
    <property type="entry name" value="Lipase_EstA/Esterase_EstB"/>
</dbReference>
<dbReference type="Proteomes" id="UP000036168">
    <property type="component" value="Unassembled WGS sequence"/>
</dbReference>
<feature type="signal peptide" evidence="1">
    <location>
        <begin position="1"/>
        <end position="22"/>
    </location>
</feature>
<dbReference type="GO" id="GO:0016298">
    <property type="term" value="F:lipase activity"/>
    <property type="evidence" value="ECO:0007669"/>
    <property type="project" value="TreeGrafter"/>
</dbReference>
<dbReference type="OrthoDB" id="503948at2"/>
<dbReference type="EMBL" id="LECW02000004">
    <property type="protein sequence ID" value="KRT95022.1"/>
    <property type="molecule type" value="Genomic_DNA"/>
</dbReference>
<dbReference type="EMBL" id="JARRTL010000008">
    <property type="protein sequence ID" value="MEC0484793.1"/>
    <property type="molecule type" value="Genomic_DNA"/>
</dbReference>
<dbReference type="RefSeq" id="WP_048352851.1">
    <property type="nucleotide sequence ID" value="NZ_CP023481.1"/>
</dbReference>
<feature type="chain" id="PRO_5044543593" evidence="1">
    <location>
        <begin position="23"/>
        <end position="199"/>
    </location>
</feature>
<evidence type="ECO:0000313" key="6">
    <source>
        <dbReference type="Proteomes" id="UP001341297"/>
    </source>
</evidence>
<dbReference type="Proteomes" id="UP001341297">
    <property type="component" value="Unassembled WGS sequence"/>
</dbReference>
<dbReference type="GO" id="GO:0016042">
    <property type="term" value="P:lipid catabolic process"/>
    <property type="evidence" value="ECO:0007669"/>
    <property type="project" value="InterPro"/>
</dbReference>
<organism evidence="3 5">
    <name type="scientific">Bacillus glycinifermentans</name>
    <dbReference type="NCBI Taxonomy" id="1664069"/>
    <lineage>
        <taxon>Bacteria</taxon>
        <taxon>Bacillati</taxon>
        <taxon>Bacillota</taxon>
        <taxon>Bacilli</taxon>
        <taxon>Bacillales</taxon>
        <taxon>Bacillaceae</taxon>
        <taxon>Bacillus</taxon>
    </lineage>
</organism>
<protein>
    <submittedName>
        <fullName evidence="3">Esterase</fullName>
    </submittedName>
    <submittedName>
        <fullName evidence="4">Triacylglycerol lipase</fullName>
    </submittedName>
</protein>
<dbReference type="InterPro" id="IPR000073">
    <property type="entry name" value="AB_hydrolase_1"/>
</dbReference>
<name>A0A0J6EMT1_9BACI</name>
<dbReference type="PATRIC" id="fig|1664069.3.peg.3334"/>
<gene>
    <name evidence="3" type="ORF">AB447_210845</name>
    <name evidence="4" type="ORF">P8828_07995</name>
</gene>
<evidence type="ECO:0000313" key="4">
    <source>
        <dbReference type="EMBL" id="MEC0484793.1"/>
    </source>
</evidence>
<dbReference type="InterPro" id="IPR029058">
    <property type="entry name" value="AB_hydrolase_fold"/>
</dbReference>
<dbReference type="Gene3D" id="3.40.50.1820">
    <property type="entry name" value="alpha/beta hydrolase"/>
    <property type="match status" value="1"/>
</dbReference>
<dbReference type="PANTHER" id="PTHR32015">
    <property type="entry name" value="FASTING INDUCED LIPASE"/>
    <property type="match status" value="1"/>
</dbReference>
<reference evidence="4 6" key="3">
    <citation type="submission" date="2023-03" db="EMBL/GenBank/DDBJ databases">
        <title>Agriculturally important microbes genome sequencing.</title>
        <authorList>
            <person name="Dunlap C."/>
        </authorList>
    </citation>
    <scope>NUCLEOTIDE SEQUENCE [LARGE SCALE GENOMIC DNA]</scope>
    <source>
        <strain evidence="4 6">CBP-3203</strain>
    </source>
</reference>
<dbReference type="STRING" id="1664069.BGLY_2794"/>
<proteinExistence type="predicted"/>
<evidence type="ECO:0000256" key="1">
    <source>
        <dbReference type="SAM" id="SignalP"/>
    </source>
</evidence>